<reference evidence="6" key="1">
    <citation type="journal article" date="2020" name="Fungal Divers.">
        <title>Resolving the Mortierellaceae phylogeny through synthesis of multi-gene phylogenetics and phylogenomics.</title>
        <authorList>
            <person name="Vandepol N."/>
            <person name="Liber J."/>
            <person name="Desiro A."/>
            <person name="Na H."/>
            <person name="Kennedy M."/>
            <person name="Barry K."/>
            <person name="Grigoriev I.V."/>
            <person name="Miller A.N."/>
            <person name="O'Donnell K."/>
            <person name="Stajich J.E."/>
            <person name="Bonito G."/>
        </authorList>
    </citation>
    <scope>NUCLEOTIDE SEQUENCE</scope>
    <source>
        <strain evidence="6">NRRL 2769</strain>
    </source>
</reference>
<keyword evidence="7" id="KW-1185">Reference proteome</keyword>
<dbReference type="PROSITE" id="PS50082">
    <property type="entry name" value="WD_REPEATS_2"/>
    <property type="match status" value="5"/>
</dbReference>
<evidence type="ECO:0000256" key="4">
    <source>
        <dbReference type="SAM" id="MobiDB-lite"/>
    </source>
</evidence>
<evidence type="ECO:0000256" key="2">
    <source>
        <dbReference type="ARBA" id="ARBA00022737"/>
    </source>
</evidence>
<feature type="region of interest" description="Disordered" evidence="4">
    <location>
        <begin position="1"/>
        <end position="107"/>
    </location>
</feature>
<feature type="compositionally biased region" description="Low complexity" evidence="4">
    <location>
        <begin position="22"/>
        <end position="38"/>
    </location>
</feature>
<evidence type="ECO:0000256" key="3">
    <source>
        <dbReference type="PROSITE-ProRule" id="PRU00221"/>
    </source>
</evidence>
<dbReference type="GO" id="GO:0043130">
    <property type="term" value="F:ubiquitin binding"/>
    <property type="evidence" value="ECO:0007669"/>
    <property type="project" value="TreeGrafter"/>
</dbReference>
<feature type="repeat" description="WD" evidence="3">
    <location>
        <begin position="737"/>
        <end position="776"/>
    </location>
</feature>
<feature type="repeat" description="WD" evidence="3">
    <location>
        <begin position="887"/>
        <end position="928"/>
    </location>
</feature>
<evidence type="ECO:0000256" key="1">
    <source>
        <dbReference type="ARBA" id="ARBA00022574"/>
    </source>
</evidence>
<dbReference type="InterPro" id="IPR020472">
    <property type="entry name" value="WD40_PAC1"/>
</dbReference>
<keyword evidence="6" id="KW-0436">Ligase</keyword>
<dbReference type="GO" id="GO:0043161">
    <property type="term" value="P:proteasome-mediated ubiquitin-dependent protein catabolic process"/>
    <property type="evidence" value="ECO:0007669"/>
    <property type="project" value="TreeGrafter"/>
</dbReference>
<feature type="repeat" description="WD" evidence="3">
    <location>
        <begin position="969"/>
        <end position="1007"/>
    </location>
</feature>
<dbReference type="Pfam" id="PF00400">
    <property type="entry name" value="WD40"/>
    <property type="match status" value="7"/>
</dbReference>
<dbReference type="PROSITE" id="PS50181">
    <property type="entry name" value="FBOX"/>
    <property type="match status" value="1"/>
</dbReference>
<dbReference type="GO" id="GO:0010992">
    <property type="term" value="P:ubiquitin recycling"/>
    <property type="evidence" value="ECO:0007669"/>
    <property type="project" value="TreeGrafter"/>
</dbReference>
<dbReference type="Proteomes" id="UP000703661">
    <property type="component" value="Unassembled WGS sequence"/>
</dbReference>
<feature type="compositionally biased region" description="Polar residues" evidence="4">
    <location>
        <begin position="48"/>
        <end position="73"/>
    </location>
</feature>
<dbReference type="Pfam" id="PF12937">
    <property type="entry name" value="F-box-like"/>
    <property type="match status" value="1"/>
</dbReference>
<dbReference type="AlphaFoldDB" id="A0A9P6N3P8"/>
<keyword evidence="2" id="KW-0677">Repeat</keyword>
<dbReference type="PROSITE" id="PS00678">
    <property type="entry name" value="WD_REPEATS_1"/>
    <property type="match status" value="2"/>
</dbReference>
<feature type="compositionally biased region" description="Basic and acidic residues" evidence="4">
    <location>
        <begin position="201"/>
        <end position="215"/>
    </location>
</feature>
<dbReference type="PANTHER" id="PTHR19849:SF1">
    <property type="entry name" value="F-BOX_WD REPEAT-CONTAINING PROTEIN 7"/>
    <property type="match status" value="1"/>
</dbReference>
<dbReference type="InterPro" id="IPR001680">
    <property type="entry name" value="WD40_rpt"/>
</dbReference>
<dbReference type="GO" id="GO:0005634">
    <property type="term" value="C:nucleus"/>
    <property type="evidence" value="ECO:0007669"/>
    <property type="project" value="TreeGrafter"/>
</dbReference>
<dbReference type="EMBL" id="JAAAID010000103">
    <property type="protein sequence ID" value="KAG0022472.1"/>
    <property type="molecule type" value="Genomic_DNA"/>
</dbReference>
<evidence type="ECO:0000313" key="7">
    <source>
        <dbReference type="Proteomes" id="UP000703661"/>
    </source>
</evidence>
<feature type="repeat" description="WD" evidence="3">
    <location>
        <begin position="847"/>
        <end position="886"/>
    </location>
</feature>
<protein>
    <submittedName>
        <fullName evidence="6">SCF ubiquitin ligase complex subunit cdc4</fullName>
    </submittedName>
</protein>
<feature type="region of interest" description="Disordered" evidence="4">
    <location>
        <begin position="256"/>
        <end position="282"/>
    </location>
</feature>
<dbReference type="CDD" id="cd00200">
    <property type="entry name" value="WD40"/>
    <property type="match status" value="1"/>
</dbReference>
<dbReference type="InterPro" id="IPR015943">
    <property type="entry name" value="WD40/YVTN_repeat-like_dom_sf"/>
</dbReference>
<keyword evidence="1 3" id="KW-0853">WD repeat</keyword>
<dbReference type="PRINTS" id="PR00320">
    <property type="entry name" value="GPROTEINBRPT"/>
</dbReference>
<dbReference type="SMART" id="SM00320">
    <property type="entry name" value="WD40"/>
    <property type="match status" value="7"/>
</dbReference>
<feature type="repeat" description="WD" evidence="3">
    <location>
        <begin position="929"/>
        <end position="959"/>
    </location>
</feature>
<dbReference type="Gene3D" id="1.20.1280.50">
    <property type="match status" value="1"/>
</dbReference>
<dbReference type="SUPFAM" id="SSF50978">
    <property type="entry name" value="WD40 repeat-like"/>
    <property type="match status" value="1"/>
</dbReference>
<dbReference type="InterPro" id="IPR001810">
    <property type="entry name" value="F-box_dom"/>
</dbReference>
<dbReference type="InterPro" id="IPR036047">
    <property type="entry name" value="F-box-like_dom_sf"/>
</dbReference>
<dbReference type="InterPro" id="IPR036322">
    <property type="entry name" value="WD40_repeat_dom_sf"/>
</dbReference>
<comment type="caution">
    <text evidence="6">The sequence shown here is derived from an EMBL/GenBank/DDBJ whole genome shotgun (WGS) entry which is preliminary data.</text>
</comment>
<dbReference type="InterPro" id="IPR019775">
    <property type="entry name" value="WD40_repeat_CS"/>
</dbReference>
<organism evidence="6 7">
    <name type="scientific">Entomortierella chlamydospora</name>
    <dbReference type="NCBI Taxonomy" id="101097"/>
    <lineage>
        <taxon>Eukaryota</taxon>
        <taxon>Fungi</taxon>
        <taxon>Fungi incertae sedis</taxon>
        <taxon>Mucoromycota</taxon>
        <taxon>Mortierellomycotina</taxon>
        <taxon>Mortierellomycetes</taxon>
        <taxon>Mortierellales</taxon>
        <taxon>Mortierellaceae</taxon>
        <taxon>Entomortierella</taxon>
    </lineage>
</organism>
<feature type="compositionally biased region" description="Low complexity" evidence="4">
    <location>
        <begin position="81"/>
        <end position="93"/>
    </location>
</feature>
<feature type="region of interest" description="Disordered" evidence="4">
    <location>
        <begin position="551"/>
        <end position="644"/>
    </location>
</feature>
<dbReference type="GO" id="GO:0016874">
    <property type="term" value="F:ligase activity"/>
    <property type="evidence" value="ECO:0007669"/>
    <property type="project" value="UniProtKB-KW"/>
</dbReference>
<dbReference type="CDD" id="cd22147">
    <property type="entry name" value="F-box_SpPof1-like"/>
    <property type="match status" value="1"/>
</dbReference>
<gene>
    <name evidence="6" type="primary">CDC4_1</name>
    <name evidence="6" type="ORF">BGZ80_000174</name>
</gene>
<evidence type="ECO:0000259" key="5">
    <source>
        <dbReference type="PROSITE" id="PS50181"/>
    </source>
</evidence>
<dbReference type="PROSITE" id="PS50294">
    <property type="entry name" value="WD_REPEATS_REGION"/>
    <property type="match status" value="4"/>
</dbReference>
<feature type="domain" description="F-box" evidence="5">
    <location>
        <begin position="462"/>
        <end position="509"/>
    </location>
</feature>
<sequence>MDPNRPQRVHSVQSPPTPPSIPQSTSSTASTSTSTRASRSGHRPATASHYTVHTDTEMITSKHTTDHGSSSVHPSDRQPSRSRTSSSSSSTTPSHRRQPISTTFSLAPMTTTTVVTTTTTTSTEYPPLYFKPPPIPAHLDPKIFPLADTPTPPALKKFCFDLNGQPTFFRENQEGEHTMGQLEDALFNLSASAHQRALRSASEHQKSDSIQDDQKATLNDQGDVSVTREIIRGKGNDRSTTTTITQKSVELPQRGLAPHPAWRSRERCRAKKRPASPITPVGSVDVAIPQSLSSSSLHSSTASIGTIQKTAEHADASFLDRSSPPHKKSKRPWTNVPHIQGSEVSSNGTVTRRRFKTAPTSFHHNQEEENGAATDALADEEETYMSDTDGNDDGQDEMEVERSLQQSGIHHTPTLLDLPNLIATFDALPSSLQSYMLFHLLRRSPAPTLQFVSSVILATMKQDFLSLLPVELSRNILRFLDGRSLCKAAQVSKQWRVVVDSDAHIWMHQFQKEGFVLEEREEEEAFAQRLGIDGHYGVRPNYQERKLLAKRRITKGKGRPSQTIVRPADLPESPLYPNDVTMLGEDDVENPLESTSAHQGSTNKSHGWDSDTAEEDGDTKEETFMTPDAAPPSPTTSHSGRFNDVDSEDELMEQDPIDEPFGPMPPSTGHPYKALFRRHWIIRQNWSKGRAKYIQFTGHSDRVVTCLQFDSEKIISGYDDQSIHVYDTVTGNRLKKLDGHEGGVWALQYRGNTLVSGATDRTVRVWDIEKGVCTHTFRGHTSTVRCLQIVMPVNVNKDPHGIPKYEPEFPVIVTGSRDSTLLVWRLPDPELNGHIPPTDNSWLLHTLVGHSQSVRALAAEGSILVSGSYDCTVRVWNICTGAAVHQLRGHTQKVYSVVLDTERNQCMSGSMDAFVRIWSLEDGSCLHVLEGHGSLVGLLGLNANHLVSAAADCTVRIWDPARGVCLRVLAAHAAAITCFQHDGNKVISGSDGNLKMWDFKTGKFIRNLLTGLGSVWQVKFDERRCVAAVQRAGANGANGATYFEVLDYGVYGIEEPLENAPPLPDESVEAGAPRVGAAVGGGAGAGAGPGVGAGIGAGAGVGAGIGAAGAVAGVGAGANGGAAAAGDGAPAAAI</sequence>
<dbReference type="SUPFAM" id="SSF81383">
    <property type="entry name" value="F-box domain"/>
    <property type="match status" value="1"/>
</dbReference>
<name>A0A9P6N3P8_9FUNG</name>
<proteinExistence type="predicted"/>
<feature type="compositionally biased region" description="Polar residues" evidence="4">
    <location>
        <begin position="592"/>
        <end position="605"/>
    </location>
</feature>
<dbReference type="Gene3D" id="2.130.10.10">
    <property type="entry name" value="YVTN repeat-like/Quinoprotein amine dehydrogenase"/>
    <property type="match status" value="1"/>
</dbReference>
<dbReference type="PANTHER" id="PTHR19849">
    <property type="entry name" value="PHOSPHOLIPASE A-2-ACTIVATING PROTEIN"/>
    <property type="match status" value="1"/>
</dbReference>
<accession>A0A9P6N3P8</accession>
<feature type="region of interest" description="Disordered" evidence="4">
    <location>
        <begin position="196"/>
        <end position="220"/>
    </location>
</feature>
<dbReference type="SMART" id="SM00256">
    <property type="entry name" value="FBOX"/>
    <property type="match status" value="1"/>
</dbReference>
<feature type="region of interest" description="Disordered" evidence="4">
    <location>
        <begin position="318"/>
        <end position="349"/>
    </location>
</feature>
<dbReference type="GO" id="GO:0005737">
    <property type="term" value="C:cytoplasm"/>
    <property type="evidence" value="ECO:0007669"/>
    <property type="project" value="TreeGrafter"/>
</dbReference>
<evidence type="ECO:0000313" key="6">
    <source>
        <dbReference type="EMBL" id="KAG0022472.1"/>
    </source>
</evidence>